<keyword evidence="2" id="KW-0812">Transmembrane</keyword>
<dbReference type="AlphaFoldDB" id="A0A2C6KC32"/>
<evidence type="ECO:0000313" key="4">
    <source>
        <dbReference type="Proteomes" id="UP000221165"/>
    </source>
</evidence>
<evidence type="ECO:0000256" key="2">
    <source>
        <dbReference type="SAM" id="Phobius"/>
    </source>
</evidence>
<comment type="caution">
    <text evidence="3">The sequence shown here is derived from an EMBL/GenBank/DDBJ whole genome shotgun (WGS) entry which is preliminary data.</text>
</comment>
<feature type="region of interest" description="Disordered" evidence="1">
    <location>
        <begin position="69"/>
        <end position="94"/>
    </location>
</feature>
<name>A0A2C6KC32_9APIC</name>
<accession>A0A2C6KC32</accession>
<dbReference type="EMBL" id="MIGC01008410">
    <property type="protein sequence ID" value="PHJ15377.1"/>
    <property type="molecule type" value="Genomic_DNA"/>
</dbReference>
<dbReference type="VEuPathDB" id="ToxoDB:CSUI_010812"/>
<feature type="compositionally biased region" description="Basic and acidic residues" evidence="1">
    <location>
        <begin position="80"/>
        <end position="94"/>
    </location>
</feature>
<dbReference type="RefSeq" id="XP_067917111.1">
    <property type="nucleotide sequence ID" value="XM_068070913.1"/>
</dbReference>
<dbReference type="GeneID" id="94434124"/>
<gene>
    <name evidence="3" type="ORF">CSUI_010812</name>
</gene>
<evidence type="ECO:0000256" key="1">
    <source>
        <dbReference type="SAM" id="MobiDB-lite"/>
    </source>
</evidence>
<keyword evidence="2" id="KW-1133">Transmembrane helix</keyword>
<keyword evidence="2" id="KW-0472">Membrane</keyword>
<dbReference type="Proteomes" id="UP000221165">
    <property type="component" value="Unassembled WGS sequence"/>
</dbReference>
<evidence type="ECO:0008006" key="5">
    <source>
        <dbReference type="Google" id="ProtNLM"/>
    </source>
</evidence>
<keyword evidence="4" id="KW-1185">Reference proteome</keyword>
<proteinExistence type="predicted"/>
<sequence length="94" mass="10547">MRGQWGVNSIARVWGLLTCGFPLDLVLDCFLIRVIRSMVGGRDLGSRSYGGEFTSTQSSPFFLHCSSTSQIPPSHLTPRSSEDHRRERLFQSCL</sequence>
<feature type="transmembrane region" description="Helical" evidence="2">
    <location>
        <begin position="12"/>
        <end position="32"/>
    </location>
</feature>
<reference evidence="3 4" key="1">
    <citation type="journal article" date="2017" name="Int. J. Parasitol.">
        <title>The genome of the protozoan parasite Cystoisospora suis and a reverse vaccinology approach to identify vaccine candidates.</title>
        <authorList>
            <person name="Palmieri N."/>
            <person name="Shrestha A."/>
            <person name="Ruttkowski B."/>
            <person name="Beck T."/>
            <person name="Vogl C."/>
            <person name="Tomley F."/>
            <person name="Blake D.P."/>
            <person name="Joachim A."/>
        </authorList>
    </citation>
    <scope>NUCLEOTIDE SEQUENCE [LARGE SCALE GENOMIC DNA]</scope>
    <source>
        <strain evidence="3 4">Wien I</strain>
    </source>
</reference>
<organism evidence="3 4">
    <name type="scientific">Cystoisospora suis</name>
    <dbReference type="NCBI Taxonomy" id="483139"/>
    <lineage>
        <taxon>Eukaryota</taxon>
        <taxon>Sar</taxon>
        <taxon>Alveolata</taxon>
        <taxon>Apicomplexa</taxon>
        <taxon>Conoidasida</taxon>
        <taxon>Coccidia</taxon>
        <taxon>Eucoccidiorida</taxon>
        <taxon>Eimeriorina</taxon>
        <taxon>Sarcocystidae</taxon>
        <taxon>Cystoisospora</taxon>
    </lineage>
</organism>
<protein>
    <recommendedName>
        <fullName evidence="5">Transmembrane protein</fullName>
    </recommendedName>
</protein>
<evidence type="ECO:0000313" key="3">
    <source>
        <dbReference type="EMBL" id="PHJ15377.1"/>
    </source>
</evidence>